<dbReference type="InterPro" id="IPR004119">
    <property type="entry name" value="EcKL"/>
</dbReference>
<sequence length="431" mass="48919">MDDQERKESARLDLDSIRELIAKEEPEVEITSLEEAPGSGRGDNYTSMLYRLSVKGRKFIEPGDHVPWERSIIYKVLPESKERREAFKSELLFRNEVVFYTRVWPALAELQANGRTVFEGVAKVYVARAELIAMEDLRAKGFKMADRRQGLKVDKLKRVLKALAGFHALSLTLKDLRPEVFARLSRPDSDAGEAVQEALFRMENVDWYRQYYRTAKSNALKMVSEGLPESIEVRRDEILGKFRAFLDEDSFFRTMCELTSSQGPLSVFCHGDCWTNNFLFKEDAVDSEAVCLVDFQLTRVGSLALDLANVLYCCTSGEVRKTFMTQLLQHYHRHLMSALYVLNPAAESTRDPAAMWTLLSEEMRRCGRFGLGLALDILPISTCTSDQAPDLYKGQEASDEERSLLAPPPAGAQCTRLMTDLVVELVNNRAL</sequence>
<dbReference type="RefSeq" id="XP_011497317.1">
    <property type="nucleotide sequence ID" value="XM_011499015.1"/>
</dbReference>
<gene>
    <name evidence="3" type="primary">LOC105361757</name>
</gene>
<reference evidence="3" key="1">
    <citation type="submission" date="2025-08" db="UniProtKB">
        <authorList>
            <consortium name="RefSeq"/>
        </authorList>
    </citation>
    <scope>IDENTIFICATION</scope>
</reference>
<feature type="domain" description="CHK kinase-like" evidence="1">
    <location>
        <begin position="132"/>
        <end position="341"/>
    </location>
</feature>
<dbReference type="Proteomes" id="UP000695007">
    <property type="component" value="Unplaced"/>
</dbReference>
<dbReference type="Gene3D" id="3.90.1200.10">
    <property type="match status" value="1"/>
</dbReference>
<dbReference type="SMART" id="SM00587">
    <property type="entry name" value="CHK"/>
    <property type="match status" value="1"/>
</dbReference>
<dbReference type="Pfam" id="PF02958">
    <property type="entry name" value="EcKL"/>
    <property type="match status" value="1"/>
</dbReference>
<keyword evidence="2" id="KW-1185">Reference proteome</keyword>
<evidence type="ECO:0000313" key="2">
    <source>
        <dbReference type="Proteomes" id="UP000695007"/>
    </source>
</evidence>
<dbReference type="KEGG" id="csol:105361757"/>
<dbReference type="GeneID" id="105361757"/>
<dbReference type="InterPro" id="IPR015897">
    <property type="entry name" value="CHK_kinase-like"/>
</dbReference>
<evidence type="ECO:0000313" key="3">
    <source>
        <dbReference type="RefSeq" id="XP_011497317.1"/>
    </source>
</evidence>
<dbReference type="PANTHER" id="PTHR11012:SF30">
    <property type="entry name" value="PROTEIN KINASE-LIKE DOMAIN-CONTAINING"/>
    <property type="match status" value="1"/>
</dbReference>
<dbReference type="PANTHER" id="PTHR11012">
    <property type="entry name" value="PROTEIN KINASE-LIKE DOMAIN-CONTAINING"/>
    <property type="match status" value="1"/>
</dbReference>
<dbReference type="SUPFAM" id="SSF56112">
    <property type="entry name" value="Protein kinase-like (PK-like)"/>
    <property type="match status" value="1"/>
</dbReference>
<protein>
    <submittedName>
        <fullName evidence="3">Uncharacterized protein LOC105361757 isoform X1</fullName>
    </submittedName>
</protein>
<accession>A0AAJ6YFW3</accession>
<dbReference type="InterPro" id="IPR011009">
    <property type="entry name" value="Kinase-like_dom_sf"/>
</dbReference>
<proteinExistence type="predicted"/>
<name>A0AAJ6YFW3_9HYME</name>
<evidence type="ECO:0000259" key="1">
    <source>
        <dbReference type="SMART" id="SM00587"/>
    </source>
</evidence>
<organism evidence="2 3">
    <name type="scientific">Ceratosolen solmsi marchali</name>
    <dbReference type="NCBI Taxonomy" id="326594"/>
    <lineage>
        <taxon>Eukaryota</taxon>
        <taxon>Metazoa</taxon>
        <taxon>Ecdysozoa</taxon>
        <taxon>Arthropoda</taxon>
        <taxon>Hexapoda</taxon>
        <taxon>Insecta</taxon>
        <taxon>Pterygota</taxon>
        <taxon>Neoptera</taxon>
        <taxon>Endopterygota</taxon>
        <taxon>Hymenoptera</taxon>
        <taxon>Apocrita</taxon>
        <taxon>Proctotrupomorpha</taxon>
        <taxon>Chalcidoidea</taxon>
        <taxon>Agaonidae</taxon>
        <taxon>Agaoninae</taxon>
        <taxon>Ceratosolen</taxon>
    </lineage>
</organism>
<dbReference type="AlphaFoldDB" id="A0AAJ6YFW3"/>